<dbReference type="OrthoDB" id="9806130at2"/>
<dbReference type="InterPro" id="IPR003852">
    <property type="entry name" value="Sig_transdc_His_kinase_KdpD_N"/>
</dbReference>
<dbReference type="InterPro" id="IPR005467">
    <property type="entry name" value="His_kinase_dom"/>
</dbReference>
<dbReference type="CDD" id="cd00082">
    <property type="entry name" value="HisKA"/>
    <property type="match status" value="1"/>
</dbReference>
<dbReference type="Pfam" id="PF00512">
    <property type="entry name" value="HisKA"/>
    <property type="match status" value="1"/>
</dbReference>
<dbReference type="EMBL" id="LC066396">
    <property type="protein sequence ID" value="BAT31032.1"/>
    <property type="molecule type" value="Genomic_DNA"/>
</dbReference>
<organism evidence="15">
    <name type="scientific">Fulvimarina pelagi</name>
    <dbReference type="NCBI Taxonomy" id="217511"/>
    <lineage>
        <taxon>Bacteria</taxon>
        <taxon>Pseudomonadati</taxon>
        <taxon>Pseudomonadota</taxon>
        <taxon>Alphaproteobacteria</taxon>
        <taxon>Hyphomicrobiales</taxon>
        <taxon>Aurantimonadaceae</taxon>
        <taxon>Fulvimarina</taxon>
    </lineage>
</organism>
<evidence type="ECO:0000256" key="9">
    <source>
        <dbReference type="ARBA" id="ARBA00022840"/>
    </source>
</evidence>
<dbReference type="InterPro" id="IPR003661">
    <property type="entry name" value="HisK_dim/P_dom"/>
</dbReference>
<dbReference type="Gene3D" id="1.20.120.620">
    <property type="entry name" value="Backbone structure of the membrane domain of e. Coli histidine kinase receptor kdpd"/>
    <property type="match status" value="1"/>
</dbReference>
<evidence type="ECO:0000256" key="1">
    <source>
        <dbReference type="ARBA" id="ARBA00000085"/>
    </source>
</evidence>
<dbReference type="Gene3D" id="1.10.287.130">
    <property type="match status" value="1"/>
</dbReference>
<evidence type="ECO:0000256" key="10">
    <source>
        <dbReference type="ARBA" id="ARBA00022989"/>
    </source>
</evidence>
<comment type="catalytic activity">
    <reaction evidence="1">
        <text>ATP + protein L-histidine = ADP + protein N-phospho-L-histidine.</text>
        <dbReference type="EC" id="2.7.13.3"/>
    </reaction>
</comment>
<proteinExistence type="predicted"/>
<evidence type="ECO:0000256" key="7">
    <source>
        <dbReference type="ARBA" id="ARBA00022741"/>
    </source>
</evidence>
<feature type="transmembrane region" description="Helical" evidence="13">
    <location>
        <begin position="385"/>
        <end position="411"/>
    </location>
</feature>
<evidence type="ECO:0000256" key="12">
    <source>
        <dbReference type="ARBA" id="ARBA00023136"/>
    </source>
</evidence>
<dbReference type="GO" id="GO:0005524">
    <property type="term" value="F:ATP binding"/>
    <property type="evidence" value="ECO:0007669"/>
    <property type="project" value="UniProtKB-KW"/>
</dbReference>
<dbReference type="Pfam" id="PF13493">
    <property type="entry name" value="DUF4118"/>
    <property type="match status" value="1"/>
</dbReference>
<dbReference type="Pfam" id="PF02702">
    <property type="entry name" value="KdpD"/>
    <property type="match status" value="1"/>
</dbReference>
<feature type="transmembrane region" description="Helical" evidence="13">
    <location>
        <begin position="423"/>
        <end position="451"/>
    </location>
</feature>
<dbReference type="InterPro" id="IPR004358">
    <property type="entry name" value="Sig_transdc_His_kin-like_C"/>
</dbReference>
<dbReference type="PANTHER" id="PTHR45569:SF1">
    <property type="entry name" value="SENSOR PROTEIN KDPD"/>
    <property type="match status" value="1"/>
</dbReference>
<sequence>MTDELRPSPDALLREAEREGLGSLKIFLGAAPGVGKTYEMLLEAAEKHEAGADVVIGIVETHGRKETEALTVPLPFVPRKELTYKGQTLTEMDIDAVLERRPQIVLVDELAHTNTPGSRHPKRWQDIEELLAAGIDVMTTVNIQHVESLNDVVGSFTHVRVRETVPDKVFENAEIELIDLPPEDLIARLEAGKVYVPEQAKSALDHFFSKGNLLALRELALRHAAQYVDARIKEHQGISGRDGFGGGQRVLVAVSHLAGSEQVIRTAKRLADALKAPMTALYVETPAAASFGPLEKQQVARNLALASSLGATLQSIPATSVQEAILTQCREMRATQLVIGSSRDRARLPLSRRSIVKDLIDKASGVTVHVVSTTDGSNAHSWRHLYMPTAVVAGDVVALVSVVVMTLAAYLAQDWIGRGPIDLLYLVPVIASASFYGFRAGLIAAISAGVAYNFFFLAPVYTFIIYSPANVITAILLVVVAIITGQLAASARAAAALAMRSARENAALARFATRLGAAKETSETAQIVCDEIRAILAVQTMVLRGTREGIKITASGQKKPELSPVDRAAAEWAFEHGEPAGRGTNTLTASEWQFRPLKTSLGTLAILGLRGPAGRSAVPTERTALAESLIDQAALAHERLKLETEMREMEVVRQRDSLRAALLASLSHDLRTPLTAVTAAAEALSTNGPETELVETVRSEARRLNRFLSDLLDLTRIEEGAVTPDLQPIDLTDAITSAVADLSSAIGDRNLQTSINPNLPLVRADAVLLHHIILNLIDNALKYSARGESIIVVARMGKRGPVIDVLDRGSGIPQGSEHRIFDRFARGETSDRTGGSGLGLAIVKGFANAMGFTVEAARRQRGGSRFTIRMPAEAIVHVSMEDIA</sequence>
<evidence type="ECO:0000256" key="5">
    <source>
        <dbReference type="ARBA" id="ARBA00022679"/>
    </source>
</evidence>
<dbReference type="SUPFAM" id="SSF52402">
    <property type="entry name" value="Adenine nucleotide alpha hydrolases-like"/>
    <property type="match status" value="1"/>
</dbReference>
<dbReference type="PRINTS" id="PR00344">
    <property type="entry name" value="BCTRLSENSOR"/>
</dbReference>
<evidence type="ECO:0000256" key="3">
    <source>
        <dbReference type="ARBA" id="ARBA00012438"/>
    </source>
</evidence>
<evidence type="ECO:0000256" key="11">
    <source>
        <dbReference type="ARBA" id="ARBA00023012"/>
    </source>
</evidence>
<evidence type="ECO:0000259" key="14">
    <source>
        <dbReference type="PROSITE" id="PS50109"/>
    </source>
</evidence>
<dbReference type="PROSITE" id="PS50109">
    <property type="entry name" value="HIS_KIN"/>
    <property type="match status" value="1"/>
</dbReference>
<evidence type="ECO:0000313" key="15">
    <source>
        <dbReference type="EMBL" id="BAT31032.1"/>
    </source>
</evidence>
<dbReference type="InterPro" id="IPR038318">
    <property type="entry name" value="KdpD_sf"/>
</dbReference>
<dbReference type="AlphaFoldDB" id="A0A0P0Z889"/>
<keyword evidence="6 13" id="KW-0812">Transmembrane</keyword>
<dbReference type="InterPro" id="IPR003594">
    <property type="entry name" value="HATPase_dom"/>
</dbReference>
<keyword evidence="10 13" id="KW-1133">Transmembrane helix</keyword>
<dbReference type="FunFam" id="3.40.50.300:FF:000483">
    <property type="entry name" value="Sensor histidine kinase KdpD"/>
    <property type="match status" value="1"/>
</dbReference>
<keyword evidence="9" id="KW-0067">ATP-binding</keyword>
<dbReference type="SMART" id="SM00387">
    <property type="entry name" value="HATPase_c"/>
    <property type="match status" value="1"/>
</dbReference>
<evidence type="ECO:0000256" key="2">
    <source>
        <dbReference type="ARBA" id="ARBA00004141"/>
    </source>
</evidence>
<dbReference type="Gene3D" id="3.30.450.40">
    <property type="match status" value="1"/>
</dbReference>
<name>A0A0P0Z889_9HYPH</name>
<dbReference type="Gene3D" id="3.40.50.300">
    <property type="entry name" value="P-loop containing nucleotide triphosphate hydrolases"/>
    <property type="match status" value="1"/>
</dbReference>
<keyword evidence="12 13" id="KW-0472">Membrane</keyword>
<keyword evidence="8" id="KW-0418">Kinase</keyword>
<dbReference type="InterPro" id="IPR036890">
    <property type="entry name" value="HATPase_C_sf"/>
</dbReference>
<dbReference type="GO" id="GO:0005737">
    <property type="term" value="C:cytoplasm"/>
    <property type="evidence" value="ECO:0007669"/>
    <property type="project" value="UniProtKB-ARBA"/>
</dbReference>
<dbReference type="InterPro" id="IPR052023">
    <property type="entry name" value="Histidine_kinase_KdpD"/>
</dbReference>
<comment type="subcellular location">
    <subcellularLocation>
        <location evidence="2">Membrane</location>
        <topology evidence="2">Multi-pass membrane protein</topology>
    </subcellularLocation>
</comment>
<evidence type="ECO:0000256" key="6">
    <source>
        <dbReference type="ARBA" id="ARBA00022692"/>
    </source>
</evidence>
<accession>A0A0P0Z889</accession>
<dbReference type="SUPFAM" id="SSF55874">
    <property type="entry name" value="ATPase domain of HSP90 chaperone/DNA topoisomerase II/histidine kinase"/>
    <property type="match status" value="1"/>
</dbReference>
<dbReference type="GO" id="GO:0005886">
    <property type="term" value="C:plasma membrane"/>
    <property type="evidence" value="ECO:0007669"/>
    <property type="project" value="TreeGrafter"/>
</dbReference>
<dbReference type="InterPro" id="IPR025201">
    <property type="entry name" value="KdpD_TM"/>
</dbReference>
<protein>
    <recommendedName>
        <fullName evidence="3">histidine kinase</fullName>
        <ecNumber evidence="3">2.7.13.3</ecNumber>
    </recommendedName>
</protein>
<dbReference type="SMART" id="SM00388">
    <property type="entry name" value="HisKA"/>
    <property type="match status" value="1"/>
</dbReference>
<dbReference type="GO" id="GO:0000155">
    <property type="term" value="F:phosphorelay sensor kinase activity"/>
    <property type="evidence" value="ECO:0007669"/>
    <property type="project" value="InterPro"/>
</dbReference>
<dbReference type="InterPro" id="IPR014729">
    <property type="entry name" value="Rossmann-like_a/b/a_fold"/>
</dbReference>
<dbReference type="InterPro" id="IPR027417">
    <property type="entry name" value="P-loop_NTPase"/>
</dbReference>
<keyword evidence="7" id="KW-0547">Nucleotide-binding</keyword>
<reference evidence="15" key="1">
    <citation type="journal article" date="2015" name="Proc. Natl. Acad. Sci. U.S.A.">
        <title>Bacterial clade with the ribosomal RNA operon on a small plasmid rather than the chromosome.</title>
        <authorList>
            <person name="Anda M."/>
            <person name="Ohtsubo Y."/>
            <person name="Okubo T."/>
            <person name="Sugawara M."/>
            <person name="Nagata Y."/>
            <person name="Tsuda M."/>
            <person name="Minamisawa K."/>
            <person name="Mitsui H."/>
        </authorList>
    </citation>
    <scope>NUCLEOTIDE SEQUENCE</scope>
    <source>
        <strain evidence="15">DSM 15513</strain>
    </source>
</reference>
<dbReference type="Gene3D" id="3.40.50.620">
    <property type="entry name" value="HUPs"/>
    <property type="match status" value="1"/>
</dbReference>
<dbReference type="Pfam" id="PF02518">
    <property type="entry name" value="HATPase_c"/>
    <property type="match status" value="1"/>
</dbReference>
<dbReference type="SUPFAM" id="SSF47384">
    <property type="entry name" value="Homodimeric domain of signal transducing histidine kinase"/>
    <property type="match status" value="1"/>
</dbReference>
<dbReference type="EC" id="2.7.13.3" evidence="3"/>
<evidence type="ECO:0000256" key="4">
    <source>
        <dbReference type="ARBA" id="ARBA00022553"/>
    </source>
</evidence>
<keyword evidence="5" id="KW-0808">Transferase</keyword>
<dbReference type="PANTHER" id="PTHR45569">
    <property type="entry name" value="SENSOR PROTEIN KDPD"/>
    <property type="match status" value="1"/>
</dbReference>
<dbReference type="Gene3D" id="3.30.565.10">
    <property type="entry name" value="Histidine kinase-like ATPase, C-terminal domain"/>
    <property type="match status" value="1"/>
</dbReference>
<keyword evidence="4" id="KW-0597">Phosphoprotein</keyword>
<keyword evidence="11" id="KW-0902">Two-component regulatory system</keyword>
<evidence type="ECO:0000256" key="13">
    <source>
        <dbReference type="SAM" id="Phobius"/>
    </source>
</evidence>
<dbReference type="CDD" id="cd00075">
    <property type="entry name" value="HATPase"/>
    <property type="match status" value="1"/>
</dbReference>
<dbReference type="InterPro" id="IPR029016">
    <property type="entry name" value="GAF-like_dom_sf"/>
</dbReference>
<feature type="domain" description="Histidine kinase" evidence="14">
    <location>
        <begin position="665"/>
        <end position="874"/>
    </location>
</feature>
<dbReference type="InterPro" id="IPR036097">
    <property type="entry name" value="HisK_dim/P_sf"/>
</dbReference>
<feature type="transmembrane region" description="Helical" evidence="13">
    <location>
        <begin position="463"/>
        <end position="483"/>
    </location>
</feature>
<evidence type="ECO:0000256" key="8">
    <source>
        <dbReference type="ARBA" id="ARBA00022777"/>
    </source>
</evidence>